<evidence type="ECO:0000313" key="9">
    <source>
        <dbReference type="Proteomes" id="UP000586918"/>
    </source>
</evidence>
<keyword evidence="4" id="KW-0408">Iron</keyword>
<dbReference type="PANTHER" id="PTHR44379:SF5">
    <property type="entry name" value="OXIDOREDUCTASE WITH IRON-SULFUR SUBUNIT"/>
    <property type="match status" value="1"/>
</dbReference>
<dbReference type="CDD" id="cd00207">
    <property type="entry name" value="fer2"/>
    <property type="match status" value="1"/>
</dbReference>
<comment type="caution">
    <text evidence="8">The sequence shown here is derived from an EMBL/GenBank/DDBJ whole genome shotgun (WGS) entry which is preliminary data.</text>
</comment>
<dbReference type="GO" id="GO:0051537">
    <property type="term" value="F:2 iron, 2 sulfur cluster binding"/>
    <property type="evidence" value="ECO:0007669"/>
    <property type="project" value="UniProtKB-KW"/>
</dbReference>
<protein>
    <submittedName>
        <fullName evidence="8">(2Fe-2S)-binding protein</fullName>
    </submittedName>
</protein>
<dbReference type="InterPro" id="IPR051452">
    <property type="entry name" value="Diverse_Oxidoreductases"/>
</dbReference>
<dbReference type="FunFam" id="1.10.150.120:FF:000003">
    <property type="entry name" value="Carbon monoxide dehydrogenase, small subunit"/>
    <property type="match status" value="1"/>
</dbReference>
<evidence type="ECO:0000259" key="7">
    <source>
        <dbReference type="PROSITE" id="PS51085"/>
    </source>
</evidence>
<feature type="domain" description="2Fe-2S ferredoxin-type" evidence="7">
    <location>
        <begin position="1"/>
        <end position="77"/>
    </location>
</feature>
<dbReference type="FunFam" id="3.10.20.30:FF:000020">
    <property type="entry name" value="Xanthine dehydrogenase iron-sulfur subunit"/>
    <property type="match status" value="1"/>
</dbReference>
<reference evidence="8 9" key="1">
    <citation type="submission" date="2020-04" db="EMBL/GenBank/DDBJ databases">
        <authorList>
            <person name="Klaysubun C."/>
            <person name="Duangmal K."/>
            <person name="Lipun K."/>
        </authorList>
    </citation>
    <scope>NUCLEOTIDE SEQUENCE [LARGE SCALE GENOMIC DNA]</scope>
    <source>
        <strain evidence="8 9">DSM 45300</strain>
    </source>
</reference>
<dbReference type="RefSeq" id="WP_169414372.1">
    <property type="nucleotide sequence ID" value="NZ_JAAXKZ010000077.1"/>
</dbReference>
<dbReference type="InterPro" id="IPR006058">
    <property type="entry name" value="2Fe2S_fd_BS"/>
</dbReference>
<keyword evidence="2" id="KW-0479">Metal-binding</keyword>
<evidence type="ECO:0000256" key="4">
    <source>
        <dbReference type="ARBA" id="ARBA00023004"/>
    </source>
</evidence>
<keyword evidence="3" id="KW-0560">Oxidoreductase</keyword>
<sequence length="163" mass="17187">MDVTVSVNGEQHRLDIEPRRTLADALREDLGLTGTHLGCEHGVCGACTVLVDGEPARACLMFAVQADGCSVTTVEGLAGDDGTLHPVQEAFVAHHGLQCGFCTPGMLISALHLLETDPDPSRETIRAEMSGNICRCTGYTGIVDAVEAASSTMRDASRPPDRP</sequence>
<organism evidence="8 9">
    <name type="scientific">Pseudonocardia bannensis</name>
    <dbReference type="NCBI Taxonomy" id="630973"/>
    <lineage>
        <taxon>Bacteria</taxon>
        <taxon>Bacillati</taxon>
        <taxon>Actinomycetota</taxon>
        <taxon>Actinomycetes</taxon>
        <taxon>Pseudonocardiales</taxon>
        <taxon>Pseudonocardiaceae</taxon>
        <taxon>Pseudonocardia</taxon>
    </lineage>
</organism>
<dbReference type="PROSITE" id="PS00197">
    <property type="entry name" value="2FE2S_FER_1"/>
    <property type="match status" value="1"/>
</dbReference>
<evidence type="ECO:0000256" key="3">
    <source>
        <dbReference type="ARBA" id="ARBA00023002"/>
    </source>
</evidence>
<dbReference type="GO" id="GO:0046872">
    <property type="term" value="F:metal ion binding"/>
    <property type="evidence" value="ECO:0007669"/>
    <property type="project" value="UniProtKB-KW"/>
</dbReference>
<dbReference type="InterPro" id="IPR002888">
    <property type="entry name" value="2Fe-2S-bd"/>
</dbReference>
<dbReference type="SUPFAM" id="SSF54292">
    <property type="entry name" value="2Fe-2S ferredoxin-like"/>
    <property type="match status" value="1"/>
</dbReference>
<name>A0A848DM95_9PSEU</name>
<evidence type="ECO:0000256" key="1">
    <source>
        <dbReference type="ARBA" id="ARBA00022714"/>
    </source>
</evidence>
<dbReference type="InterPro" id="IPR012675">
    <property type="entry name" value="Beta-grasp_dom_sf"/>
</dbReference>
<dbReference type="EMBL" id="JAAXKZ010000077">
    <property type="protein sequence ID" value="NMH93675.1"/>
    <property type="molecule type" value="Genomic_DNA"/>
</dbReference>
<evidence type="ECO:0000256" key="2">
    <source>
        <dbReference type="ARBA" id="ARBA00022723"/>
    </source>
</evidence>
<dbReference type="PANTHER" id="PTHR44379">
    <property type="entry name" value="OXIDOREDUCTASE WITH IRON-SULFUR SUBUNIT"/>
    <property type="match status" value="1"/>
</dbReference>
<dbReference type="InterPro" id="IPR036884">
    <property type="entry name" value="2Fe-2S-bd_dom_sf"/>
</dbReference>
<keyword evidence="9" id="KW-1185">Reference proteome</keyword>
<proteinExistence type="predicted"/>
<dbReference type="AlphaFoldDB" id="A0A848DM95"/>
<keyword evidence="5" id="KW-0411">Iron-sulfur</keyword>
<dbReference type="GO" id="GO:0016491">
    <property type="term" value="F:oxidoreductase activity"/>
    <property type="evidence" value="ECO:0007669"/>
    <property type="project" value="UniProtKB-KW"/>
</dbReference>
<dbReference type="InterPro" id="IPR036010">
    <property type="entry name" value="2Fe-2S_ferredoxin-like_sf"/>
</dbReference>
<keyword evidence="1" id="KW-0001">2Fe-2S</keyword>
<dbReference type="Gene3D" id="1.10.150.120">
    <property type="entry name" value="[2Fe-2S]-binding domain"/>
    <property type="match status" value="1"/>
</dbReference>
<accession>A0A848DM95</accession>
<dbReference type="Pfam" id="PF01799">
    <property type="entry name" value="Fer2_2"/>
    <property type="match status" value="1"/>
</dbReference>
<dbReference type="Gene3D" id="3.10.20.30">
    <property type="match status" value="1"/>
</dbReference>
<dbReference type="InterPro" id="IPR001041">
    <property type="entry name" value="2Fe-2S_ferredoxin-type"/>
</dbReference>
<evidence type="ECO:0000313" key="8">
    <source>
        <dbReference type="EMBL" id="NMH93675.1"/>
    </source>
</evidence>
<dbReference type="SUPFAM" id="SSF47741">
    <property type="entry name" value="CO dehydrogenase ISP C-domain like"/>
    <property type="match status" value="1"/>
</dbReference>
<evidence type="ECO:0000256" key="5">
    <source>
        <dbReference type="ARBA" id="ARBA00023014"/>
    </source>
</evidence>
<evidence type="ECO:0000256" key="6">
    <source>
        <dbReference type="ARBA" id="ARBA00060707"/>
    </source>
</evidence>
<dbReference type="Pfam" id="PF00111">
    <property type="entry name" value="Fer2"/>
    <property type="match status" value="1"/>
</dbReference>
<dbReference type="PROSITE" id="PS51085">
    <property type="entry name" value="2FE2S_FER_2"/>
    <property type="match status" value="1"/>
</dbReference>
<comment type="pathway">
    <text evidence="6">Alkaloid degradation; nicotine degradation.</text>
</comment>
<dbReference type="Proteomes" id="UP000586918">
    <property type="component" value="Unassembled WGS sequence"/>
</dbReference>
<gene>
    <name evidence="8" type="ORF">HF519_19260</name>
</gene>